<dbReference type="Proteomes" id="UP001141166">
    <property type="component" value="Unassembled WGS sequence"/>
</dbReference>
<accession>A0A133MT25</accession>
<sequence length="95" mass="11128">MMEMETLENIFPKKVVLKRNNKRNIEKLTYSVTEAALAITTNPQNVKDLIEMGYIGFLKLGEIRIPKTEVARFLENHMNEDLASEIAKYREERKK</sequence>
<proteinExistence type="predicted"/>
<dbReference type="EMBL" id="JAMWMK010000003">
    <property type="protein sequence ID" value="MDC4247075.1"/>
    <property type="molecule type" value="Genomic_DNA"/>
</dbReference>
<dbReference type="AlphaFoldDB" id="A0A133MT25"/>
<comment type="caution">
    <text evidence="1">The sequence shown here is derived from an EMBL/GenBank/DDBJ whole genome shotgun (WGS) entry which is preliminary data.</text>
</comment>
<protein>
    <submittedName>
        <fullName evidence="1">DNA-binding protein</fullName>
    </submittedName>
</protein>
<keyword evidence="1" id="KW-0238">DNA-binding</keyword>
<name>A0A133MT25_ENTFC</name>
<dbReference type="GO" id="GO:0003677">
    <property type="term" value="F:DNA binding"/>
    <property type="evidence" value="ECO:0007669"/>
    <property type="project" value="UniProtKB-KW"/>
</dbReference>
<reference evidence="1" key="1">
    <citation type="submission" date="2022-05" db="EMBL/GenBank/DDBJ databases">
        <title>Draft genome sequences of Clostridium perfringens strains isolated from Peru.</title>
        <authorList>
            <person name="Hurtado R."/>
            <person name="Lima L."/>
            <person name="Sousa T."/>
            <person name="Jaiswal A.K."/>
            <person name="Tiwari S."/>
            <person name="Maturrano L."/>
            <person name="Brenig B."/>
            <person name="Azevedo V."/>
        </authorList>
    </citation>
    <scope>NUCLEOTIDE SEQUENCE</scope>
    <source>
        <strain evidence="1">CP4</strain>
    </source>
</reference>
<dbReference type="RefSeq" id="WP_002309082.1">
    <property type="nucleotide sequence ID" value="NZ_AP019394.1"/>
</dbReference>
<gene>
    <name evidence="1" type="ORF">M3X98_03265</name>
</gene>
<organism evidence="1 2">
    <name type="scientific">Enterococcus faecium</name>
    <name type="common">Streptococcus faecium</name>
    <dbReference type="NCBI Taxonomy" id="1352"/>
    <lineage>
        <taxon>Bacteria</taxon>
        <taxon>Bacillati</taxon>
        <taxon>Bacillota</taxon>
        <taxon>Bacilli</taxon>
        <taxon>Lactobacillales</taxon>
        <taxon>Enterococcaceae</taxon>
        <taxon>Enterococcus</taxon>
    </lineage>
</organism>
<evidence type="ECO:0000313" key="2">
    <source>
        <dbReference type="Proteomes" id="UP001141166"/>
    </source>
</evidence>
<evidence type="ECO:0000313" key="1">
    <source>
        <dbReference type="EMBL" id="MDC4247075.1"/>
    </source>
</evidence>